<dbReference type="InterPro" id="IPR011049">
    <property type="entry name" value="Serralysin-like_metalloprot_C"/>
</dbReference>
<dbReference type="PRINTS" id="PR00313">
    <property type="entry name" value="CABNDNGRPT"/>
</dbReference>
<dbReference type="EMBL" id="PZKG01000406">
    <property type="protein sequence ID" value="PTE16749.1"/>
    <property type="molecule type" value="Genomic_DNA"/>
</dbReference>
<sequence length="222" mass="21806">DTGLMTFDAQGRVTEITATDDGSSGDDTITSGNGEDWIVGGAGADLIEDGDGFALILGDLGSVLATGGVLTSVSSIVAAEGKGDTITTGDGKAWVFGGEGSDSITDGEGDAVILGDLGAVTLADGVIVRVEATEVLRGGDDVVTTGGGDAWIVGGTGSDKIASGQGRGYILADTGLMTFDDLGRVTEITATDDGSYGDDTITSGDGEDWIVGGAGADVITDG</sequence>
<dbReference type="InterPro" id="IPR001343">
    <property type="entry name" value="Hemolysn_Ca-bd"/>
</dbReference>
<dbReference type="SUPFAM" id="SSF51120">
    <property type="entry name" value="beta-Roll"/>
    <property type="match status" value="1"/>
</dbReference>
<evidence type="ECO:0000313" key="2">
    <source>
        <dbReference type="Proteomes" id="UP000241010"/>
    </source>
</evidence>
<dbReference type="PROSITE" id="PS00330">
    <property type="entry name" value="HEMOLYSIN_CALCIUM"/>
    <property type="match status" value="2"/>
</dbReference>
<evidence type="ECO:0000313" key="1">
    <source>
        <dbReference type="EMBL" id="PTE16749.1"/>
    </source>
</evidence>
<protein>
    <recommendedName>
        <fullName evidence="3">Calcium-binding protein</fullName>
    </recommendedName>
</protein>
<accession>A0A2T4JFQ4</accession>
<dbReference type="GO" id="GO:0005509">
    <property type="term" value="F:calcium ion binding"/>
    <property type="evidence" value="ECO:0007669"/>
    <property type="project" value="InterPro"/>
</dbReference>
<dbReference type="InterPro" id="IPR018511">
    <property type="entry name" value="Hemolysin-typ_Ca-bd_CS"/>
</dbReference>
<evidence type="ECO:0008006" key="3">
    <source>
        <dbReference type="Google" id="ProtNLM"/>
    </source>
</evidence>
<dbReference type="AlphaFoldDB" id="A0A2T4JFQ4"/>
<organism evidence="1 2">
    <name type="scientific">Cereibacter changlensis JA139</name>
    <dbReference type="NCBI Taxonomy" id="1188249"/>
    <lineage>
        <taxon>Bacteria</taxon>
        <taxon>Pseudomonadati</taxon>
        <taxon>Pseudomonadota</taxon>
        <taxon>Alphaproteobacteria</taxon>
        <taxon>Rhodobacterales</taxon>
        <taxon>Paracoccaceae</taxon>
        <taxon>Cereibacter</taxon>
    </lineage>
</organism>
<feature type="non-terminal residue" evidence="1">
    <location>
        <position position="222"/>
    </location>
</feature>
<dbReference type="Proteomes" id="UP000241010">
    <property type="component" value="Unassembled WGS sequence"/>
</dbReference>
<proteinExistence type="predicted"/>
<keyword evidence="2" id="KW-1185">Reference proteome</keyword>
<comment type="caution">
    <text evidence="1">The sequence shown here is derived from an EMBL/GenBank/DDBJ whole genome shotgun (WGS) entry which is preliminary data.</text>
</comment>
<gene>
    <name evidence="1" type="ORF">C5F48_24345</name>
</gene>
<reference evidence="1 2" key="1">
    <citation type="submission" date="2018-03" db="EMBL/GenBank/DDBJ databases">
        <title>Cereibacter changlensis.</title>
        <authorList>
            <person name="Meyer T.E."/>
            <person name="Miller S."/>
            <person name="Lodha T."/>
            <person name="Gandham S."/>
            <person name="Chintalapati S."/>
            <person name="Chintalapati V.R."/>
        </authorList>
    </citation>
    <scope>NUCLEOTIDE SEQUENCE [LARGE SCALE GENOMIC DNA]</scope>
    <source>
        <strain evidence="1 2">JA139</strain>
    </source>
</reference>
<name>A0A2T4JFQ4_9RHOB</name>
<feature type="non-terminal residue" evidence="1">
    <location>
        <position position="1"/>
    </location>
</feature>
<dbReference type="Pfam" id="PF00353">
    <property type="entry name" value="HemolysinCabind"/>
    <property type="match status" value="4"/>
</dbReference>